<evidence type="ECO:0000256" key="1">
    <source>
        <dbReference type="SAM" id="Coils"/>
    </source>
</evidence>
<dbReference type="EMBL" id="JAMKOV010000003">
    <property type="protein sequence ID" value="KAI8041363.1"/>
    <property type="molecule type" value="Genomic_DNA"/>
</dbReference>
<gene>
    <name evidence="3" type="ORF">M5D96_005621</name>
</gene>
<reference evidence="3" key="1">
    <citation type="journal article" date="2023" name="Genome Biol. Evol.">
        <title>Long-read-based Genome Assembly of Drosophila gunungcola Reveals Fewer Chemosensory Genes in Flower-breeding Species.</title>
        <authorList>
            <person name="Negi A."/>
            <person name="Liao B.Y."/>
            <person name="Yeh S.D."/>
        </authorList>
    </citation>
    <scope>NUCLEOTIDE SEQUENCE</scope>
    <source>
        <strain evidence="3">Sukarami</strain>
    </source>
</reference>
<dbReference type="AlphaFoldDB" id="A0A9P9YRC5"/>
<name>A0A9P9YRC5_9MUSC</name>
<evidence type="ECO:0000256" key="2">
    <source>
        <dbReference type="SAM" id="MobiDB-lite"/>
    </source>
</evidence>
<feature type="compositionally biased region" description="Acidic residues" evidence="2">
    <location>
        <begin position="249"/>
        <end position="264"/>
    </location>
</feature>
<dbReference type="Proteomes" id="UP001059596">
    <property type="component" value="Unassembled WGS sequence"/>
</dbReference>
<accession>A0A9P9YRC5</accession>
<keyword evidence="4" id="KW-1185">Reference proteome</keyword>
<sequence length="264" mass="29839">MITYGKILRNEHRDEGIPEKQVRRICIPETYVSSEEAFALASMPILISLKCCMRDTSVYSDLPLTGNLTDICLMPHPKQYDSIQSYGIKLLTKNMVKLTVSALRVAMAVCIEKIVMFKNDPISDQEVATMAAIPTLTTIRCSITQVEQMIAVKLLQLKGITEAEKRVDRIRTEELVKIRSLKTLKSGFFCSKNIDLLAGMNQLETLILTVHPQGSLRKLFNNLALQKVQLTKYNNEIMELERVDTSYQDSEESDDDSDNENSAI</sequence>
<comment type="caution">
    <text evidence="3">The sequence shown here is derived from an EMBL/GenBank/DDBJ whole genome shotgun (WGS) entry which is preliminary data.</text>
</comment>
<evidence type="ECO:0000313" key="3">
    <source>
        <dbReference type="EMBL" id="KAI8041363.1"/>
    </source>
</evidence>
<feature type="coiled-coil region" evidence="1">
    <location>
        <begin position="216"/>
        <end position="243"/>
    </location>
</feature>
<organism evidence="3 4">
    <name type="scientific">Drosophila gunungcola</name>
    <name type="common">fruit fly</name>
    <dbReference type="NCBI Taxonomy" id="103775"/>
    <lineage>
        <taxon>Eukaryota</taxon>
        <taxon>Metazoa</taxon>
        <taxon>Ecdysozoa</taxon>
        <taxon>Arthropoda</taxon>
        <taxon>Hexapoda</taxon>
        <taxon>Insecta</taxon>
        <taxon>Pterygota</taxon>
        <taxon>Neoptera</taxon>
        <taxon>Endopterygota</taxon>
        <taxon>Diptera</taxon>
        <taxon>Brachycera</taxon>
        <taxon>Muscomorpha</taxon>
        <taxon>Ephydroidea</taxon>
        <taxon>Drosophilidae</taxon>
        <taxon>Drosophila</taxon>
        <taxon>Sophophora</taxon>
    </lineage>
</organism>
<feature type="region of interest" description="Disordered" evidence="2">
    <location>
        <begin position="244"/>
        <end position="264"/>
    </location>
</feature>
<proteinExistence type="predicted"/>
<evidence type="ECO:0000313" key="4">
    <source>
        <dbReference type="Proteomes" id="UP001059596"/>
    </source>
</evidence>
<protein>
    <submittedName>
        <fullName evidence="3">Uncharacterized protein</fullName>
    </submittedName>
</protein>
<keyword evidence="1" id="KW-0175">Coiled coil</keyword>